<dbReference type="Pfam" id="PF11112">
    <property type="entry name" value="PyocinActivator"/>
    <property type="match status" value="1"/>
</dbReference>
<dbReference type="InterPro" id="IPR020518">
    <property type="entry name" value="Tscrpt_reg_PrtN"/>
</dbReference>
<evidence type="ECO:0008006" key="3">
    <source>
        <dbReference type="Google" id="ProtNLM"/>
    </source>
</evidence>
<gene>
    <name evidence="1" type="ORF">GMES_1197</name>
</gene>
<comment type="caution">
    <text evidence="1">The sequence shown here is derived from an EMBL/GenBank/DDBJ whole genome shotgun (WGS) entry which is preliminary data.</text>
</comment>
<evidence type="ECO:0000313" key="2">
    <source>
        <dbReference type="Proteomes" id="UP000006263"/>
    </source>
</evidence>
<protein>
    <recommendedName>
        <fullName evidence="3">Pyocin activator protein PrtN</fullName>
    </recommendedName>
</protein>
<dbReference type="EMBL" id="BAEP01000023">
    <property type="protein sequence ID" value="GAC23496.1"/>
    <property type="molecule type" value="Genomic_DNA"/>
</dbReference>
<dbReference type="GO" id="GO:0006355">
    <property type="term" value="P:regulation of DNA-templated transcription"/>
    <property type="evidence" value="ECO:0007669"/>
    <property type="project" value="InterPro"/>
</dbReference>
<organism evidence="1 2">
    <name type="scientific">Paraglaciecola mesophila KMM 241</name>
    <dbReference type="NCBI Taxonomy" id="1128912"/>
    <lineage>
        <taxon>Bacteria</taxon>
        <taxon>Pseudomonadati</taxon>
        <taxon>Pseudomonadota</taxon>
        <taxon>Gammaproteobacteria</taxon>
        <taxon>Alteromonadales</taxon>
        <taxon>Alteromonadaceae</taxon>
        <taxon>Paraglaciecola</taxon>
    </lineage>
</organism>
<sequence length="87" mass="9858">MENITLSLLANFGSVIIPFKDIVDKYFNISFDTAVSQAKAGYISLDIFRLTNRQKAPYLVHVDDLSQLLQSKRQEASDNLYELTSTL</sequence>
<accession>K6YHN7</accession>
<proteinExistence type="predicted"/>
<dbReference type="AlphaFoldDB" id="K6YHN7"/>
<reference evidence="1 2" key="1">
    <citation type="journal article" date="2017" name="Antonie Van Leeuwenhoek">
        <title>Rhizobium rhizosphaerae sp. nov., a novel species isolated from rice rhizosphere.</title>
        <authorList>
            <person name="Zhao J.J."/>
            <person name="Zhang J."/>
            <person name="Zhang R.J."/>
            <person name="Zhang C.W."/>
            <person name="Yin H.Q."/>
            <person name="Zhang X.X."/>
        </authorList>
    </citation>
    <scope>NUCLEOTIDE SEQUENCE [LARGE SCALE GENOMIC DNA]</scope>
    <source>
        <strain evidence="1 2">KMM 241</strain>
    </source>
</reference>
<name>K6YHN7_9ALTE</name>
<dbReference type="OrthoDB" id="982642at2"/>
<dbReference type="Proteomes" id="UP000006263">
    <property type="component" value="Unassembled WGS sequence"/>
</dbReference>
<evidence type="ECO:0000313" key="1">
    <source>
        <dbReference type="EMBL" id="GAC23496.1"/>
    </source>
</evidence>